<feature type="compositionally biased region" description="Polar residues" evidence="1">
    <location>
        <begin position="351"/>
        <end position="361"/>
    </location>
</feature>
<dbReference type="PROSITE" id="PS50096">
    <property type="entry name" value="IQ"/>
    <property type="match status" value="1"/>
</dbReference>
<dbReference type="EMBL" id="JACVVK020000276">
    <property type="protein sequence ID" value="KAK7480713.1"/>
    <property type="molecule type" value="Genomic_DNA"/>
</dbReference>
<protein>
    <submittedName>
        <fullName evidence="2">Uncharacterized protein</fullName>
    </submittedName>
</protein>
<proteinExistence type="predicted"/>
<dbReference type="PANTHER" id="PTHR33504">
    <property type="entry name" value="NADH DEHYDROGENASE (UBIQUINONE) 1 BETA SUBCOMPLEX, 4"/>
    <property type="match status" value="1"/>
</dbReference>
<sequence length="381" mass="44529">MRRETTSSSFQIRVLRRGPAVEGPETELTVLLVSVLLFQDFCARIVQRWWLKYHPRNLHKAEVRQKQSDSQVRRNAAISIQRAWRRHIDIQVYRYYRDLINFKTRGDPSLMLRCINPQEAKLLDAASGTSVRFRLAGDRFPPNIYYKIFTQRPIQDLCANSPKDYTRPEAKNPTVRHKHNNISQVIDEDAERKHWYRRIENNGWRLVSDRLIHHIMNDPITYESSKKEYKFSHNRLKRRQDVEKQKKTKKIEWMRKMYKEGMLRARADDRETVQLIQGAAAGMIATVEEQGPGALEDWEVDELLDWTTSLNFEEYFSTWQGLATSAPSNFKAEKSMSITTSNIDPYELTVSTAPSRFPSTRQSRHTPATPAPGSSSIHIHT</sequence>
<accession>A0ABD0K187</accession>
<name>A0ABD0K187_9CAEN</name>
<feature type="region of interest" description="Disordered" evidence="1">
    <location>
        <begin position="351"/>
        <end position="381"/>
    </location>
</feature>
<organism evidence="2 3">
    <name type="scientific">Batillaria attramentaria</name>
    <dbReference type="NCBI Taxonomy" id="370345"/>
    <lineage>
        <taxon>Eukaryota</taxon>
        <taxon>Metazoa</taxon>
        <taxon>Spiralia</taxon>
        <taxon>Lophotrochozoa</taxon>
        <taxon>Mollusca</taxon>
        <taxon>Gastropoda</taxon>
        <taxon>Caenogastropoda</taxon>
        <taxon>Sorbeoconcha</taxon>
        <taxon>Cerithioidea</taxon>
        <taxon>Batillariidae</taxon>
        <taxon>Batillaria</taxon>
    </lineage>
</organism>
<dbReference type="AlphaFoldDB" id="A0ABD0K187"/>
<keyword evidence="3" id="KW-1185">Reference proteome</keyword>
<evidence type="ECO:0000313" key="3">
    <source>
        <dbReference type="Proteomes" id="UP001519460"/>
    </source>
</evidence>
<gene>
    <name evidence="2" type="ORF">BaRGS_00028081</name>
</gene>
<reference evidence="2 3" key="1">
    <citation type="journal article" date="2023" name="Sci. Data">
        <title>Genome assembly of the Korean intertidal mud-creeper Batillaria attramentaria.</title>
        <authorList>
            <person name="Patra A.K."/>
            <person name="Ho P.T."/>
            <person name="Jun S."/>
            <person name="Lee S.J."/>
            <person name="Kim Y."/>
            <person name="Won Y.J."/>
        </authorList>
    </citation>
    <scope>NUCLEOTIDE SEQUENCE [LARGE SCALE GENOMIC DNA]</scope>
    <source>
        <strain evidence="2">Wonlab-2016</strain>
    </source>
</reference>
<dbReference type="Proteomes" id="UP001519460">
    <property type="component" value="Unassembled WGS sequence"/>
</dbReference>
<comment type="caution">
    <text evidence="2">The sequence shown here is derived from an EMBL/GenBank/DDBJ whole genome shotgun (WGS) entry which is preliminary data.</text>
</comment>
<dbReference type="PANTHER" id="PTHR33504:SF2">
    <property type="entry name" value="PROTEIN MFI"/>
    <property type="match status" value="1"/>
</dbReference>
<evidence type="ECO:0000256" key="1">
    <source>
        <dbReference type="SAM" id="MobiDB-lite"/>
    </source>
</evidence>
<feature type="compositionally biased region" description="Polar residues" evidence="1">
    <location>
        <begin position="372"/>
        <end position="381"/>
    </location>
</feature>
<evidence type="ECO:0000313" key="2">
    <source>
        <dbReference type="EMBL" id="KAK7480713.1"/>
    </source>
</evidence>